<comment type="similarity">
    <text evidence="2">Belongs to the DoxX family.</text>
</comment>
<sequence length="143" mass="14637">MNRAAIASGAANTFGAPLLRVALGVMSVAHALLKLLAFTLTGTGESFHGIGLAGLLAYPAFIAELAGGAALVLGIYARQVVLLLVPIVAFAAWAPSHSGWSHESGGGGWEYPVFLIVASVSLWLLGDGAVTLKTSRRLTPQAT</sequence>
<gene>
    <name evidence="8" type="ORF">LMG3431_02621</name>
</gene>
<name>A0A6S6YYL2_9BURK</name>
<evidence type="ECO:0000256" key="2">
    <source>
        <dbReference type="ARBA" id="ARBA00006679"/>
    </source>
</evidence>
<dbReference type="Pfam" id="PF07681">
    <property type="entry name" value="DoxX"/>
    <property type="match status" value="1"/>
</dbReference>
<keyword evidence="9" id="KW-1185">Reference proteome</keyword>
<evidence type="ECO:0000256" key="7">
    <source>
        <dbReference type="SAM" id="Phobius"/>
    </source>
</evidence>
<keyword evidence="5 7" id="KW-1133">Transmembrane helix</keyword>
<keyword evidence="3" id="KW-1003">Cell membrane</keyword>
<evidence type="ECO:0000313" key="8">
    <source>
        <dbReference type="EMBL" id="CAB3648022.1"/>
    </source>
</evidence>
<dbReference type="Proteomes" id="UP000494108">
    <property type="component" value="Unassembled WGS sequence"/>
</dbReference>
<protein>
    <recommendedName>
        <fullName evidence="10">DoxX family protein</fullName>
    </recommendedName>
</protein>
<dbReference type="RefSeq" id="WP_175174924.1">
    <property type="nucleotide sequence ID" value="NZ_CADIJX010000003.1"/>
</dbReference>
<proteinExistence type="inferred from homology"/>
<dbReference type="InterPro" id="IPR051907">
    <property type="entry name" value="DoxX-like_oxidoreductase"/>
</dbReference>
<dbReference type="EMBL" id="CADIJX010000003">
    <property type="protein sequence ID" value="CAB3648022.1"/>
    <property type="molecule type" value="Genomic_DNA"/>
</dbReference>
<evidence type="ECO:0000256" key="3">
    <source>
        <dbReference type="ARBA" id="ARBA00022475"/>
    </source>
</evidence>
<evidence type="ECO:0008006" key="10">
    <source>
        <dbReference type="Google" id="ProtNLM"/>
    </source>
</evidence>
<comment type="subcellular location">
    <subcellularLocation>
        <location evidence="1">Cell membrane</location>
        <topology evidence="1">Multi-pass membrane protein</topology>
    </subcellularLocation>
</comment>
<dbReference type="AlphaFoldDB" id="A0A6S6YYL2"/>
<dbReference type="PANTHER" id="PTHR33452:SF1">
    <property type="entry name" value="INNER MEMBRANE PROTEIN YPHA-RELATED"/>
    <property type="match status" value="1"/>
</dbReference>
<keyword evidence="6 7" id="KW-0472">Membrane</keyword>
<evidence type="ECO:0000256" key="6">
    <source>
        <dbReference type="ARBA" id="ARBA00023136"/>
    </source>
</evidence>
<feature type="transmembrane region" description="Helical" evidence="7">
    <location>
        <begin position="21"/>
        <end position="41"/>
    </location>
</feature>
<evidence type="ECO:0000256" key="4">
    <source>
        <dbReference type="ARBA" id="ARBA00022692"/>
    </source>
</evidence>
<feature type="transmembrane region" description="Helical" evidence="7">
    <location>
        <begin position="80"/>
        <end position="100"/>
    </location>
</feature>
<feature type="transmembrane region" description="Helical" evidence="7">
    <location>
        <begin position="112"/>
        <end position="132"/>
    </location>
</feature>
<reference evidence="8 9" key="1">
    <citation type="submission" date="2020-04" db="EMBL/GenBank/DDBJ databases">
        <authorList>
            <person name="De Canck E."/>
        </authorList>
    </citation>
    <scope>NUCLEOTIDE SEQUENCE [LARGE SCALE GENOMIC DNA]</scope>
    <source>
        <strain evidence="8 9">LMG 3431</strain>
    </source>
</reference>
<dbReference type="GO" id="GO:0005886">
    <property type="term" value="C:plasma membrane"/>
    <property type="evidence" value="ECO:0007669"/>
    <property type="project" value="UniProtKB-SubCell"/>
</dbReference>
<keyword evidence="4 7" id="KW-0812">Transmembrane</keyword>
<feature type="transmembrane region" description="Helical" evidence="7">
    <location>
        <begin position="47"/>
        <end position="73"/>
    </location>
</feature>
<evidence type="ECO:0000256" key="5">
    <source>
        <dbReference type="ARBA" id="ARBA00022989"/>
    </source>
</evidence>
<evidence type="ECO:0000313" key="9">
    <source>
        <dbReference type="Proteomes" id="UP000494108"/>
    </source>
</evidence>
<accession>A0A6S6YYL2</accession>
<evidence type="ECO:0000256" key="1">
    <source>
        <dbReference type="ARBA" id="ARBA00004651"/>
    </source>
</evidence>
<dbReference type="PANTHER" id="PTHR33452">
    <property type="entry name" value="OXIDOREDUCTASE CATD-RELATED"/>
    <property type="match status" value="1"/>
</dbReference>
<dbReference type="InterPro" id="IPR032808">
    <property type="entry name" value="DoxX"/>
</dbReference>
<organism evidence="8 9">
    <name type="scientific">Achromobacter pestifer</name>
    <dbReference type="NCBI Taxonomy" id="1353889"/>
    <lineage>
        <taxon>Bacteria</taxon>
        <taxon>Pseudomonadati</taxon>
        <taxon>Pseudomonadota</taxon>
        <taxon>Betaproteobacteria</taxon>
        <taxon>Burkholderiales</taxon>
        <taxon>Alcaligenaceae</taxon>
        <taxon>Achromobacter</taxon>
    </lineage>
</organism>